<dbReference type="PROSITE" id="PS50043">
    <property type="entry name" value="HTH_LUXR_2"/>
    <property type="match status" value="1"/>
</dbReference>
<sequence>MGFEVRQRELVRLRAKIDQRLNVAVVGGQGMGKTALVDALLHDIDATIVRVPCSRSDSTIRLSGVRVALAALRILGDNGLVSDLMVLAESDLTAAERADAAVDRILEASLPGSVLVVIDGIDYLDHESQEIIGHILRRMSSSPMRAVVTARRLAEDGPLSGIPVIELEPLDRMTTIELAHEMVQETISDDAATTAAVASGGNPVVLQNILTSMTARQRRGEAPFPRPVRTSDATARASLAAIGDVSEDALEMLRIIALAPLTPAVPLQRCFAHVWEEIDELISRGTVEQESSYLRVGDPLLRSALHWGMTAGQRSALRKALVAEVLVASESAVAEAPVGEATVGERIPTSEAVPATASASGLARTRTAGSLDDAITRWHLSFTEFSEEAPASLLRDARSLVIAGLEDAGVSFAERALMLAPNPAVIARRLLSLAEELALNGDLVFAERYARFAKTNEDTELQMRALALTIQADFFRREAVPAGVLHLWGAREIDEAPDAVARVQLMLALCHAERFELAEAEELIAAADELSASFSAMTRMMHGCARVMLDGYRGHGEQALAVYRTLLAPRRALMPAFTAITAARALTYSEHFTEAREIFELIERRLSTRSLWYPIVPILRAELEIRVGNLHHLPDLFSQANRRRIPGQSTREDQRLLLECWNLYARGRESDAEEVEQALVRRASATGNRGALALHSALQGSHLLAVGLPAEAVRHLQRCDELAPGDIDPAVIRHEPDLIEALIRVGRREHAVLVLQRFRSRLTRFPSRWGELSAQRCEALLASGTESLEIFRRVLRGWRPVDSDQEKARTLAAYAQRLRDLGAKSDAADPLLAALTLYERTGDRVRARSLTPVEVREVAVRPENTLLTQLSEEERRVVDLVREGCRNREIAEKIFVSLRTVEIRLTGIYRRFGVRSRTELVAKLTGVEETVPG</sequence>
<dbReference type="InterPro" id="IPR036388">
    <property type="entry name" value="WH-like_DNA-bd_sf"/>
</dbReference>
<dbReference type="GO" id="GO:0003677">
    <property type="term" value="F:DNA binding"/>
    <property type="evidence" value="ECO:0007669"/>
    <property type="project" value="UniProtKB-KW"/>
</dbReference>
<proteinExistence type="predicted"/>
<dbReference type="InterPro" id="IPR041664">
    <property type="entry name" value="AAA_16"/>
</dbReference>
<evidence type="ECO:0000313" key="6">
    <source>
        <dbReference type="Proteomes" id="UP000234462"/>
    </source>
</evidence>
<keyword evidence="2" id="KW-0238">DNA-binding</keyword>
<dbReference type="InterPro" id="IPR027417">
    <property type="entry name" value="P-loop_NTPase"/>
</dbReference>
<dbReference type="SUPFAM" id="SSF46894">
    <property type="entry name" value="C-terminal effector domain of the bipartite response regulators"/>
    <property type="match status" value="1"/>
</dbReference>
<keyword evidence="6" id="KW-1185">Reference proteome</keyword>
<dbReference type="SUPFAM" id="SSF52540">
    <property type="entry name" value="P-loop containing nucleoside triphosphate hydrolases"/>
    <property type="match status" value="1"/>
</dbReference>
<dbReference type="Pfam" id="PF00196">
    <property type="entry name" value="GerE"/>
    <property type="match status" value="1"/>
</dbReference>
<keyword evidence="1" id="KW-0805">Transcription regulation</keyword>
<dbReference type="Gene3D" id="1.10.10.10">
    <property type="entry name" value="Winged helix-like DNA-binding domain superfamily/Winged helix DNA-binding domain"/>
    <property type="match status" value="1"/>
</dbReference>
<keyword evidence="3" id="KW-0804">Transcription</keyword>
<dbReference type="SMART" id="SM00421">
    <property type="entry name" value="HTH_LUXR"/>
    <property type="match status" value="1"/>
</dbReference>
<dbReference type="Proteomes" id="UP000234462">
    <property type="component" value="Unassembled WGS sequence"/>
</dbReference>
<dbReference type="Gene3D" id="3.40.50.300">
    <property type="entry name" value="P-loop containing nucleotide triphosphate hydrolases"/>
    <property type="match status" value="1"/>
</dbReference>
<name>A0A2H1L399_9MICO</name>
<dbReference type="GO" id="GO:0006355">
    <property type="term" value="P:regulation of DNA-templated transcription"/>
    <property type="evidence" value="ECO:0007669"/>
    <property type="project" value="InterPro"/>
</dbReference>
<evidence type="ECO:0000256" key="2">
    <source>
        <dbReference type="ARBA" id="ARBA00023125"/>
    </source>
</evidence>
<dbReference type="OrthoDB" id="5476461at2"/>
<accession>A0A2H1L399</accession>
<protein>
    <submittedName>
        <fullName evidence="5">Regulatory protein, luxR family</fullName>
    </submittedName>
</protein>
<evidence type="ECO:0000256" key="3">
    <source>
        <dbReference type="ARBA" id="ARBA00023163"/>
    </source>
</evidence>
<dbReference type="InterPro" id="IPR000792">
    <property type="entry name" value="Tscrpt_reg_LuxR_C"/>
</dbReference>
<dbReference type="RefSeq" id="WP_101588239.1">
    <property type="nucleotide sequence ID" value="NZ_FXZM01000004.1"/>
</dbReference>
<dbReference type="InterPro" id="IPR016032">
    <property type="entry name" value="Sig_transdc_resp-reg_C-effctor"/>
</dbReference>
<dbReference type="EMBL" id="FXZM01000004">
    <property type="protein sequence ID" value="SMY11377.1"/>
    <property type="molecule type" value="Genomic_DNA"/>
</dbReference>
<dbReference type="AlphaFoldDB" id="A0A2H1L399"/>
<dbReference type="Pfam" id="PF13191">
    <property type="entry name" value="AAA_16"/>
    <property type="match status" value="1"/>
</dbReference>
<evidence type="ECO:0000313" key="5">
    <source>
        <dbReference type="EMBL" id="SMY11377.1"/>
    </source>
</evidence>
<dbReference type="CDD" id="cd06170">
    <property type="entry name" value="LuxR_C_like"/>
    <property type="match status" value="1"/>
</dbReference>
<feature type="domain" description="HTH luxR-type" evidence="4">
    <location>
        <begin position="863"/>
        <end position="928"/>
    </location>
</feature>
<gene>
    <name evidence="5" type="ORF">BJEO58_00962</name>
</gene>
<organism evidence="5 6">
    <name type="scientific">Brevibacterium jeotgali</name>
    <dbReference type="NCBI Taxonomy" id="1262550"/>
    <lineage>
        <taxon>Bacteria</taxon>
        <taxon>Bacillati</taxon>
        <taxon>Actinomycetota</taxon>
        <taxon>Actinomycetes</taxon>
        <taxon>Micrococcales</taxon>
        <taxon>Brevibacteriaceae</taxon>
        <taxon>Brevibacterium</taxon>
    </lineage>
</organism>
<evidence type="ECO:0000259" key="4">
    <source>
        <dbReference type="PROSITE" id="PS50043"/>
    </source>
</evidence>
<reference evidence="6" key="1">
    <citation type="submission" date="2017-03" db="EMBL/GenBank/DDBJ databases">
        <authorList>
            <person name="Monnet C."/>
        </authorList>
    </citation>
    <scope>NUCLEOTIDE SEQUENCE [LARGE SCALE GENOMIC DNA]</scope>
    <source>
        <strain evidence="6">SJ5-8</strain>
    </source>
</reference>
<dbReference type="PANTHER" id="PTHR44688:SF16">
    <property type="entry name" value="DNA-BINDING TRANSCRIPTIONAL ACTIVATOR DEVR_DOSR"/>
    <property type="match status" value="1"/>
</dbReference>
<evidence type="ECO:0000256" key="1">
    <source>
        <dbReference type="ARBA" id="ARBA00023015"/>
    </source>
</evidence>
<dbReference type="PRINTS" id="PR00038">
    <property type="entry name" value="HTHLUXR"/>
</dbReference>
<dbReference type="PANTHER" id="PTHR44688">
    <property type="entry name" value="DNA-BINDING TRANSCRIPTIONAL ACTIVATOR DEVR_DOSR"/>
    <property type="match status" value="1"/>
</dbReference>